<organism evidence="2 3">
    <name type="scientific">Lichtheimia corymbifera JMRC:FSU:9682</name>
    <dbReference type="NCBI Taxonomy" id="1263082"/>
    <lineage>
        <taxon>Eukaryota</taxon>
        <taxon>Fungi</taxon>
        <taxon>Fungi incertae sedis</taxon>
        <taxon>Mucoromycota</taxon>
        <taxon>Mucoromycotina</taxon>
        <taxon>Mucoromycetes</taxon>
        <taxon>Mucorales</taxon>
        <taxon>Lichtheimiaceae</taxon>
        <taxon>Lichtheimia</taxon>
    </lineage>
</organism>
<accession>A0A068SGT9</accession>
<comment type="caution">
    <text evidence="2">The sequence shown here is derived from an EMBL/GenBank/DDBJ whole genome shotgun (WGS) entry which is preliminary data.</text>
</comment>
<evidence type="ECO:0000313" key="2">
    <source>
        <dbReference type="EMBL" id="CDH61235.1"/>
    </source>
</evidence>
<dbReference type="InterPro" id="IPR036397">
    <property type="entry name" value="RNaseH_sf"/>
</dbReference>
<evidence type="ECO:0000259" key="1">
    <source>
        <dbReference type="Pfam" id="PF13358"/>
    </source>
</evidence>
<dbReference type="InterPro" id="IPR012337">
    <property type="entry name" value="RNaseH-like_sf"/>
</dbReference>
<feature type="domain" description="Tc1-like transposase DDE" evidence="1">
    <location>
        <begin position="14"/>
        <end position="90"/>
    </location>
</feature>
<dbReference type="VEuPathDB" id="FungiDB:LCOR_12015.1"/>
<reference evidence="2" key="1">
    <citation type="submission" date="2013-08" db="EMBL/GenBank/DDBJ databases">
        <title>Gene expansion shapes genome architecture in the human pathogen Lichtheimia corymbifera: an evolutionary genomics analysis in the ancient terrestrial Mucorales (Mucoromycotina).</title>
        <authorList>
            <person name="Schwartze V.U."/>
            <person name="Winter S."/>
            <person name="Shelest E."/>
            <person name="Marcet-Houben M."/>
            <person name="Horn F."/>
            <person name="Wehner S."/>
            <person name="Hoffmann K."/>
            <person name="Riege K."/>
            <person name="Sammeth M."/>
            <person name="Nowrousian M."/>
            <person name="Valiante V."/>
            <person name="Linde J."/>
            <person name="Jacobsen I.D."/>
            <person name="Marz M."/>
            <person name="Brakhage A.A."/>
            <person name="Gabaldon T."/>
            <person name="Bocker S."/>
            <person name="Voigt K."/>
        </authorList>
    </citation>
    <scope>NUCLEOTIDE SEQUENCE [LARGE SCALE GENOMIC DNA]</scope>
    <source>
        <strain evidence="2">FSU 9682</strain>
    </source>
</reference>
<dbReference type="Gene3D" id="3.30.420.10">
    <property type="entry name" value="Ribonuclease H-like superfamily/Ribonuclease H"/>
    <property type="match status" value="1"/>
</dbReference>
<keyword evidence="3" id="KW-1185">Reference proteome</keyword>
<dbReference type="EMBL" id="CBTN010000160">
    <property type="protein sequence ID" value="CDH61235.1"/>
    <property type="molecule type" value="Genomic_DNA"/>
</dbReference>
<name>A0A068SGT9_9FUNG</name>
<sequence length="136" mass="15545">MQSGEERVVGKVGTRAEHFINFLHIAMNVLDKNDMVGKILVMDNASIHHSKDVEEAVEARGYRVIYLPPYSPFLNPIEYFWSKLKSGVARHLLTQDDILTPRIITAAQHVSASDCEGWINHSISYFPRCILEEHRL</sequence>
<evidence type="ECO:0000313" key="3">
    <source>
        <dbReference type="Proteomes" id="UP000027586"/>
    </source>
</evidence>
<dbReference type="AlphaFoldDB" id="A0A068SGT9"/>
<dbReference type="GO" id="GO:0003676">
    <property type="term" value="F:nucleic acid binding"/>
    <property type="evidence" value="ECO:0007669"/>
    <property type="project" value="InterPro"/>
</dbReference>
<dbReference type="Pfam" id="PF13358">
    <property type="entry name" value="DDE_3"/>
    <property type="match status" value="1"/>
</dbReference>
<dbReference type="PANTHER" id="PTHR46564">
    <property type="entry name" value="TRANSPOSASE"/>
    <property type="match status" value="1"/>
</dbReference>
<dbReference type="STRING" id="1263082.A0A068SGT9"/>
<dbReference type="Proteomes" id="UP000027586">
    <property type="component" value="Unassembled WGS sequence"/>
</dbReference>
<proteinExistence type="predicted"/>
<protein>
    <recommendedName>
        <fullName evidence="1">Tc1-like transposase DDE domain-containing protein</fullName>
    </recommendedName>
</protein>
<dbReference type="InterPro" id="IPR038717">
    <property type="entry name" value="Tc1-like_DDE_dom"/>
</dbReference>
<dbReference type="OrthoDB" id="2428500at2759"/>
<gene>
    <name evidence="2" type="ORF">LCOR_12015.1</name>
</gene>
<dbReference type="PANTHER" id="PTHR46564:SF1">
    <property type="entry name" value="TRANSPOSASE"/>
    <property type="match status" value="1"/>
</dbReference>
<dbReference type="SUPFAM" id="SSF53098">
    <property type="entry name" value="Ribonuclease H-like"/>
    <property type="match status" value="1"/>
</dbReference>